<keyword evidence="8" id="KW-0675">Receptor</keyword>
<keyword evidence="4" id="KW-0716">Sensory transduction</keyword>
<gene>
    <name evidence="10" type="ORF">BN2614_LOCUS2</name>
</gene>
<name>A0A9X9PX22_GULGU</name>
<keyword evidence="5" id="KW-1133">Transmembrane helix</keyword>
<evidence type="ECO:0000256" key="2">
    <source>
        <dbReference type="ARBA" id="ARBA00022475"/>
    </source>
</evidence>
<keyword evidence="3" id="KW-0812">Transmembrane</keyword>
<keyword evidence="4" id="KW-0552">Olfaction</keyword>
<dbReference type="SUPFAM" id="SSF81321">
    <property type="entry name" value="Family A G protein-coupled receptor-like"/>
    <property type="match status" value="1"/>
</dbReference>
<evidence type="ECO:0000256" key="5">
    <source>
        <dbReference type="ARBA" id="ARBA00022989"/>
    </source>
</evidence>
<evidence type="ECO:0000313" key="11">
    <source>
        <dbReference type="Proteomes" id="UP000269945"/>
    </source>
</evidence>
<dbReference type="InterPro" id="IPR050516">
    <property type="entry name" value="Olfactory_GPCR"/>
</dbReference>
<evidence type="ECO:0000256" key="6">
    <source>
        <dbReference type="ARBA" id="ARBA00023040"/>
    </source>
</evidence>
<evidence type="ECO:0000256" key="3">
    <source>
        <dbReference type="ARBA" id="ARBA00022692"/>
    </source>
</evidence>
<keyword evidence="11" id="KW-1185">Reference proteome</keyword>
<proteinExistence type="predicted"/>
<evidence type="ECO:0000256" key="4">
    <source>
        <dbReference type="ARBA" id="ARBA00022725"/>
    </source>
</evidence>
<dbReference type="EMBL" id="CYRY02006252">
    <property type="protein sequence ID" value="VCW70711.1"/>
    <property type="molecule type" value="Genomic_DNA"/>
</dbReference>
<keyword evidence="7" id="KW-0472">Membrane</keyword>
<dbReference type="AlphaFoldDB" id="A0A9X9PX22"/>
<dbReference type="GO" id="GO:0004930">
    <property type="term" value="F:G protein-coupled receptor activity"/>
    <property type="evidence" value="ECO:0007669"/>
    <property type="project" value="UniProtKB-KW"/>
</dbReference>
<comment type="subcellular location">
    <subcellularLocation>
        <location evidence="1">Cell membrane</location>
        <topology evidence="1">Multi-pass membrane protein</topology>
    </subcellularLocation>
</comment>
<keyword evidence="9" id="KW-0807">Transducer</keyword>
<organism evidence="10 11">
    <name type="scientific">Gulo gulo</name>
    <name type="common">Wolverine</name>
    <name type="synonym">Gluton</name>
    <dbReference type="NCBI Taxonomy" id="48420"/>
    <lineage>
        <taxon>Eukaryota</taxon>
        <taxon>Metazoa</taxon>
        <taxon>Chordata</taxon>
        <taxon>Craniata</taxon>
        <taxon>Vertebrata</taxon>
        <taxon>Euteleostomi</taxon>
        <taxon>Mammalia</taxon>
        <taxon>Eutheria</taxon>
        <taxon>Laurasiatheria</taxon>
        <taxon>Carnivora</taxon>
        <taxon>Caniformia</taxon>
        <taxon>Musteloidea</taxon>
        <taxon>Mustelidae</taxon>
        <taxon>Guloninae</taxon>
        <taxon>Gulo</taxon>
    </lineage>
</organism>
<accession>A0A9X9PX22</accession>
<evidence type="ECO:0000256" key="9">
    <source>
        <dbReference type="ARBA" id="ARBA00023224"/>
    </source>
</evidence>
<dbReference type="GO" id="GO:0005886">
    <property type="term" value="C:plasma membrane"/>
    <property type="evidence" value="ECO:0007669"/>
    <property type="project" value="UniProtKB-SubCell"/>
</dbReference>
<dbReference type="Proteomes" id="UP000269945">
    <property type="component" value="Unassembled WGS sequence"/>
</dbReference>
<dbReference type="InterPro" id="IPR000725">
    <property type="entry name" value="Olfact_rcpt"/>
</dbReference>
<dbReference type="PRINTS" id="PR00245">
    <property type="entry name" value="OLFACTORYR"/>
</dbReference>
<dbReference type="PANTHER" id="PTHR26452">
    <property type="entry name" value="OLFACTORY RECEPTOR"/>
    <property type="match status" value="1"/>
</dbReference>
<keyword evidence="2" id="KW-1003">Cell membrane</keyword>
<comment type="caution">
    <text evidence="10">The sequence shown here is derived from an EMBL/GenBank/DDBJ whole genome shotgun (WGS) entry which is preliminary data.</text>
</comment>
<evidence type="ECO:0000256" key="8">
    <source>
        <dbReference type="ARBA" id="ARBA00023170"/>
    </source>
</evidence>
<evidence type="ECO:0000256" key="7">
    <source>
        <dbReference type="ARBA" id="ARBA00023136"/>
    </source>
</evidence>
<reference evidence="10 11" key="1">
    <citation type="submission" date="2018-10" db="EMBL/GenBank/DDBJ databases">
        <authorList>
            <person name="Ekblom R."/>
            <person name="Jareborg N."/>
        </authorList>
    </citation>
    <scope>NUCLEOTIDE SEQUENCE [LARGE SCALE GENOMIC DNA]</scope>
    <source>
        <tissue evidence="10">Muscle</tissue>
    </source>
</reference>
<evidence type="ECO:0000256" key="1">
    <source>
        <dbReference type="ARBA" id="ARBA00004651"/>
    </source>
</evidence>
<sequence length="200" mass="21877">MGCDRYGAICNPPRYTDVVSRRVCAQLMCGTSGIRLATAVVQVTPVFALSFCHRVAGHFFCNILPVLKPSCMDITIDEIDFVRSCVILVPVGLGLHLLHPPHLQHPQDPLCPGPEEGLCHLHLPPRGGHCPPWLVSSVYLKPMSEGSIEQDLSSVTYTTTTPLLDPGVYSLRKNEVKDALTELGEETVNTLTLPIRDTDP</sequence>
<dbReference type="GO" id="GO:0004984">
    <property type="term" value="F:olfactory receptor activity"/>
    <property type="evidence" value="ECO:0007669"/>
    <property type="project" value="InterPro"/>
</dbReference>
<evidence type="ECO:0000313" key="10">
    <source>
        <dbReference type="EMBL" id="VCW70711.1"/>
    </source>
</evidence>
<keyword evidence="6" id="KW-0297">G-protein coupled receptor</keyword>
<protein>
    <submittedName>
        <fullName evidence="10">Uncharacterized protein</fullName>
    </submittedName>
</protein>